<dbReference type="PROSITE" id="PS00206">
    <property type="entry name" value="TRANSFERRIN_LIKE_2"/>
    <property type="match status" value="2"/>
</dbReference>
<keyword evidence="3 18" id="KW-0813">Transport</keyword>
<keyword evidence="12 18" id="KW-0406">Ion transport</keyword>
<dbReference type="InterPro" id="IPR018195">
    <property type="entry name" value="Transferrin_Fe_BS"/>
</dbReference>
<feature type="binding site" evidence="20">
    <location>
        <position position="241"/>
    </location>
    <ligand>
        <name>Fe(3+)</name>
        <dbReference type="ChEBI" id="CHEBI:29034"/>
        <label>1</label>
    </ligand>
</feature>
<dbReference type="Pfam" id="PF00405">
    <property type="entry name" value="Transferrin"/>
    <property type="match status" value="2"/>
</dbReference>
<evidence type="ECO:0000256" key="22">
    <source>
        <dbReference type="SAM" id="Phobius"/>
    </source>
</evidence>
<evidence type="ECO:0000256" key="18">
    <source>
        <dbReference type="PIRNR" id="PIRNR002549"/>
    </source>
</evidence>
<evidence type="ECO:0000256" key="6">
    <source>
        <dbReference type="ARBA" id="ARBA00022622"/>
    </source>
</evidence>
<feature type="disulfide bond" evidence="21">
    <location>
        <begin position="554"/>
        <end position="567"/>
    </location>
</feature>
<comment type="similarity">
    <text evidence="18">Belongs to the transferrin family.</text>
</comment>
<feature type="binding site" evidence="19">
    <location>
        <position position="167"/>
    </location>
    <ligand>
        <name>hydrogencarbonate</name>
        <dbReference type="ChEBI" id="CHEBI:17544"/>
        <label>1</label>
    </ligand>
</feature>
<feature type="binding site" evidence="19">
    <location>
        <position position="504"/>
    </location>
    <ligand>
        <name>hydrogencarbonate</name>
        <dbReference type="ChEBI" id="CHEBI:17544"/>
        <label>1</label>
    </ligand>
</feature>
<keyword evidence="11 18" id="KW-0408">Iron</keyword>
<proteinExistence type="inferred from homology"/>
<feature type="binding site" evidence="20">
    <location>
        <position position="443"/>
    </location>
    <ligand>
        <name>Fe(3+)</name>
        <dbReference type="ChEBI" id="CHEBI:29034"/>
        <label>1</label>
    </ligand>
</feature>
<keyword evidence="14 21" id="KW-1015">Disulfide bond</keyword>
<comment type="subunit">
    <text evidence="2 18">Monomer.</text>
</comment>
<feature type="disulfide bond" evidence="21">
    <location>
        <begin position="217"/>
        <end position="230"/>
    </location>
</feature>
<dbReference type="Proteomes" id="UP000005226">
    <property type="component" value="Chromosome 20"/>
</dbReference>
<feature type="binding site" evidence="19">
    <location>
        <position position="500"/>
    </location>
    <ligand>
        <name>hydrogencarbonate</name>
        <dbReference type="ChEBI" id="CHEBI:17544"/>
        <label>1</label>
    </ligand>
</feature>
<dbReference type="PROSITE" id="PS51408">
    <property type="entry name" value="TRANSFERRIN_LIKE_4"/>
    <property type="match status" value="2"/>
</dbReference>
<feature type="transmembrane region" description="Helical" evidence="22">
    <location>
        <begin position="731"/>
        <end position="752"/>
    </location>
</feature>
<evidence type="ECO:0000256" key="9">
    <source>
        <dbReference type="ARBA" id="ARBA00022737"/>
    </source>
</evidence>
<feature type="domain" description="Transferrin-like" evidence="23">
    <location>
        <begin position="388"/>
        <end position="726"/>
    </location>
</feature>
<organism evidence="24 25">
    <name type="scientific">Takifugu rubripes</name>
    <name type="common">Japanese pufferfish</name>
    <name type="synonym">Fugu rubripes</name>
    <dbReference type="NCBI Taxonomy" id="31033"/>
    <lineage>
        <taxon>Eukaryota</taxon>
        <taxon>Metazoa</taxon>
        <taxon>Chordata</taxon>
        <taxon>Craniata</taxon>
        <taxon>Vertebrata</taxon>
        <taxon>Euteleostomi</taxon>
        <taxon>Actinopterygii</taxon>
        <taxon>Neopterygii</taxon>
        <taxon>Teleostei</taxon>
        <taxon>Neoteleostei</taxon>
        <taxon>Acanthomorphata</taxon>
        <taxon>Eupercaria</taxon>
        <taxon>Tetraodontiformes</taxon>
        <taxon>Tetradontoidea</taxon>
        <taxon>Tetraodontidae</taxon>
        <taxon>Takifugu</taxon>
    </lineage>
</organism>
<dbReference type="GO" id="GO:0005886">
    <property type="term" value="C:plasma membrane"/>
    <property type="evidence" value="ECO:0007669"/>
    <property type="project" value="UniProtKB-SubCell"/>
</dbReference>
<dbReference type="SMART" id="SM00094">
    <property type="entry name" value="TR_FER"/>
    <property type="match status" value="2"/>
</dbReference>
<evidence type="ECO:0000256" key="12">
    <source>
        <dbReference type="ARBA" id="ARBA00023065"/>
    </source>
</evidence>
<name>H2VCP6_TAKRU</name>
<keyword evidence="16" id="KW-0449">Lipoprotein</keyword>
<feature type="disulfide bond" evidence="21">
    <location>
        <begin position="203"/>
        <end position="220"/>
    </location>
</feature>
<feature type="binding site" evidence="19">
    <location>
        <position position="506"/>
    </location>
    <ligand>
        <name>hydrogencarbonate</name>
        <dbReference type="ChEBI" id="CHEBI:17544"/>
        <label>1</label>
    </ligand>
</feature>
<dbReference type="RefSeq" id="XP_003974413.3">
    <property type="nucleotide sequence ID" value="XM_003974364.3"/>
</dbReference>
<accession>H2VCP6</accession>
<reference evidence="24" key="2">
    <citation type="submission" date="2025-08" db="UniProtKB">
        <authorList>
            <consortium name="Ensembl"/>
        </authorList>
    </citation>
    <scope>IDENTIFICATION</scope>
</reference>
<evidence type="ECO:0000256" key="13">
    <source>
        <dbReference type="ARBA" id="ARBA00023136"/>
    </source>
</evidence>
<sequence>MLIIQDSKLDIGDIRKNSSRGRKERERDKDMAMWRTAGALLLILQTVFAQSSIRWCTISDAEHRKCEAMSQALAEASIRPSVSCVSGVTVEGCVQKLEKKAADAFSMFGSDIYKHGKMNSIQVAASESKSDGTGASYYAVAVVKKANQGITVKNLAGKKSCHTGKGRTAGWNMPIGYLMDQGYMSVMGCNIPEGVANFFSASCVPGATAQGDPPSLCQLCKGDGLGQHKCEMSNKELYYSYEGALRCLFEDAGEVAFIKHTTVLENSDGKGPAWAQGLKSSDYELLCRDGTRAAVSQWKTCHLVRIPFRGIVVQNDISPSTVYNMLEEGRQKTEFKFFSSEGYGGGTVLFSESSTMFQEVESNDPMKWMGQNYYNTMKAMDCKKEDVLRWCVVSSGEQQKCGDMGSEFQKKGLTPAIKCIYGDSETDCMKKIKNNEADAITLDGGYIYTAGKEYGLVPATGESYTEDLDGSIYYAIAVVKKSNQDIRNLDDLRGRKSCHTGYGRTAGWNVPVSTLMERGLITPQQCQLPQAVGDFFKQSCVPGANQPGFPENLCGLCVGDSAGQNKCEKGKDRYDGYDGAFRCLATGDGEVAFVKHSTVFQNTDGNSGESWTTGLQSKDFQLLCPQGSRTEVTQYKYCHLARVPSHAVMVRPDTNVHAIYGLLDRAQTYFGSDMAPGFKMFDSQGYSGTDLIFKDSTVRLIGVGDRKTYQEWLGQGYMDSLVDMDCNSSGAAISSLGLMLITLFSLTVTNLWM</sequence>
<feature type="disulfide bond" evidence="21">
    <location>
        <begin position="161"/>
        <end position="247"/>
    </location>
</feature>
<dbReference type="PANTHER" id="PTHR11485">
    <property type="entry name" value="TRANSFERRIN"/>
    <property type="match status" value="1"/>
</dbReference>
<dbReference type="KEGG" id="tru:101062716"/>
<feature type="disulfide bond" evidence="21">
    <location>
        <begin position="526"/>
        <end position="726"/>
    </location>
</feature>
<dbReference type="Ensembl" id="ENSTRUT00000047148.3">
    <property type="protein sequence ID" value="ENSTRUP00000046989.3"/>
    <property type="gene ID" value="ENSTRUG00000018361.3"/>
</dbReference>
<evidence type="ECO:0000256" key="21">
    <source>
        <dbReference type="PIRSR" id="PIRSR002549-4"/>
    </source>
</evidence>
<evidence type="ECO:0000256" key="8">
    <source>
        <dbReference type="ARBA" id="ARBA00022729"/>
    </source>
</evidence>
<dbReference type="GO" id="GO:0046872">
    <property type="term" value="F:metal ion binding"/>
    <property type="evidence" value="ECO:0007669"/>
    <property type="project" value="UniProtKB-KW"/>
</dbReference>
<dbReference type="GO" id="GO:0005615">
    <property type="term" value="C:extracellular space"/>
    <property type="evidence" value="ECO:0007669"/>
    <property type="project" value="InterPro"/>
</dbReference>
<feature type="binding site" evidence="20">
    <location>
        <position position="137"/>
    </location>
    <ligand>
        <name>Fe(3+)</name>
        <dbReference type="ChEBI" id="CHEBI:29034"/>
        <label>1</label>
    </ligand>
</feature>
<dbReference type="GO" id="GO:0055037">
    <property type="term" value="C:recycling endosome"/>
    <property type="evidence" value="ECO:0007669"/>
    <property type="project" value="TreeGrafter"/>
</dbReference>
<dbReference type="OMA" id="RCHLVRI"/>
<evidence type="ECO:0000256" key="3">
    <source>
        <dbReference type="ARBA" id="ARBA00022448"/>
    </source>
</evidence>
<evidence type="ECO:0000256" key="16">
    <source>
        <dbReference type="ARBA" id="ARBA00023288"/>
    </source>
</evidence>
<dbReference type="InParanoid" id="H2VCP6"/>
<evidence type="ECO:0000256" key="19">
    <source>
        <dbReference type="PIRSR" id="PIRSR002549-2"/>
    </source>
</evidence>
<keyword evidence="6" id="KW-0336">GPI-anchor</keyword>
<keyword evidence="25" id="KW-1185">Reference proteome</keyword>
<reference evidence="24" key="3">
    <citation type="submission" date="2025-09" db="UniProtKB">
        <authorList>
            <consortium name="Ensembl"/>
        </authorList>
    </citation>
    <scope>IDENTIFICATION</scope>
</reference>
<dbReference type="GO" id="GO:0006826">
    <property type="term" value="P:iron ion transport"/>
    <property type="evidence" value="ECO:0007669"/>
    <property type="project" value="UniProtKB-KW"/>
</dbReference>
<keyword evidence="13 22" id="KW-0472">Membrane</keyword>
<dbReference type="InterPro" id="IPR001156">
    <property type="entry name" value="Transferrin-like_dom"/>
</dbReference>
<feature type="disulfide bond" evidence="21">
    <location>
        <begin position="391"/>
        <end position="428"/>
    </location>
</feature>
<keyword evidence="5 18" id="KW-0410">Iron transport</keyword>
<feature type="binding site" evidence="19">
    <location>
        <position position="163"/>
    </location>
    <ligand>
        <name>hydrogencarbonate</name>
        <dbReference type="ChEBI" id="CHEBI:17544"/>
        <label>1</label>
    </ligand>
</feature>
<evidence type="ECO:0000256" key="17">
    <source>
        <dbReference type="ARBA" id="ARBA00054140"/>
    </source>
</evidence>
<dbReference type="PIRSF" id="PIRSF002549">
    <property type="entry name" value="Transferrin"/>
    <property type="match status" value="1"/>
</dbReference>
<dbReference type="PROSITE" id="PS00205">
    <property type="entry name" value="TRANSFERRIN_LIKE_1"/>
    <property type="match status" value="1"/>
</dbReference>
<keyword evidence="9" id="KW-0677">Repeat</keyword>
<feature type="disulfide bond" evidence="21">
    <location>
        <begin position="624"/>
        <end position="638"/>
    </location>
</feature>
<dbReference type="GO" id="GO:0098552">
    <property type="term" value="C:side of membrane"/>
    <property type="evidence" value="ECO:0007669"/>
    <property type="project" value="UniProtKB-KW"/>
</dbReference>
<evidence type="ECO:0000256" key="5">
    <source>
        <dbReference type="ARBA" id="ARBA00022496"/>
    </source>
</evidence>
<evidence type="ECO:0000256" key="2">
    <source>
        <dbReference type="ARBA" id="ARBA00011245"/>
    </source>
</evidence>
<dbReference type="CDD" id="cd13529">
    <property type="entry name" value="PBP2_transferrin"/>
    <property type="match status" value="2"/>
</dbReference>
<evidence type="ECO:0000313" key="24">
    <source>
        <dbReference type="Ensembl" id="ENSTRUP00000046989.3"/>
    </source>
</evidence>
<dbReference type="GeneTree" id="ENSGT00940000159265"/>
<dbReference type="PRINTS" id="PR00422">
    <property type="entry name" value="TRANSFERRIN"/>
</dbReference>
<dbReference type="Gene3D" id="3.40.190.10">
    <property type="entry name" value="Periplasmic binding protein-like II"/>
    <property type="match status" value="4"/>
</dbReference>
<feature type="binding site" evidence="19">
    <location>
        <position position="170"/>
    </location>
    <ligand>
        <name>hydrogencarbonate</name>
        <dbReference type="ChEBI" id="CHEBI:17544"/>
        <label>1</label>
    </ligand>
</feature>
<gene>
    <name evidence="24" type="primary">meltf</name>
</gene>
<feature type="disulfide bond" evidence="21">
    <location>
        <begin position="540"/>
        <end position="557"/>
    </location>
</feature>
<feature type="disulfide bond" evidence="21">
    <location>
        <begin position="287"/>
        <end position="301"/>
    </location>
</feature>
<evidence type="ECO:0000256" key="14">
    <source>
        <dbReference type="ARBA" id="ARBA00023157"/>
    </source>
</evidence>
<feature type="binding site" evidence="20">
    <location>
        <position position="646"/>
    </location>
    <ligand>
        <name>Fe(3+)</name>
        <dbReference type="ChEBI" id="CHEBI:29034"/>
        <label>1</label>
    </ligand>
</feature>
<keyword evidence="15" id="KW-0325">Glycoprotein</keyword>
<comment type="function">
    <text evidence="17">Involved in iron cellular uptake. Seems to be internalized and then recycled back to the cell membrane. Binds a single atom of iron per subunit. Could also bind zinc.</text>
</comment>
<keyword evidence="22" id="KW-1133">Transmembrane helix</keyword>
<dbReference type="GO" id="GO:0005769">
    <property type="term" value="C:early endosome"/>
    <property type="evidence" value="ECO:0007669"/>
    <property type="project" value="TreeGrafter"/>
</dbReference>
<comment type="function">
    <text evidence="18">Transferrins are iron binding transport proteins which bind Fe(3+) ion in association with the binding of an anion, usually bicarbonate.</text>
</comment>
<evidence type="ECO:0000256" key="15">
    <source>
        <dbReference type="ARBA" id="ARBA00023180"/>
    </source>
</evidence>
<dbReference type="OrthoDB" id="9981115at2759"/>
<feature type="disulfide bond" evidence="21">
    <location>
        <begin position="56"/>
        <end position="93"/>
    </location>
</feature>
<evidence type="ECO:0000256" key="1">
    <source>
        <dbReference type="ARBA" id="ARBA00004609"/>
    </source>
</evidence>
<keyword evidence="22" id="KW-0812">Transmembrane</keyword>
<feature type="binding site" evidence="19">
    <location>
        <position position="169"/>
    </location>
    <ligand>
        <name>hydrogencarbonate</name>
        <dbReference type="ChEBI" id="CHEBI:17544"/>
        <label>1</label>
    </ligand>
</feature>
<feature type="disulfide bond" evidence="21">
    <location>
        <begin position="66"/>
        <end position="84"/>
    </location>
</feature>
<evidence type="ECO:0000256" key="20">
    <source>
        <dbReference type="PIRSR" id="PIRSR002549-3"/>
    </source>
</evidence>
<keyword evidence="18" id="KW-0964">Secreted</keyword>
<dbReference type="FunFam" id="3.40.190.10:FF:000108">
    <property type="entry name" value="melanotransferrin"/>
    <property type="match status" value="2"/>
</dbReference>
<evidence type="ECO:0000256" key="11">
    <source>
        <dbReference type="ARBA" id="ARBA00023004"/>
    </source>
</evidence>
<evidence type="ECO:0000256" key="4">
    <source>
        <dbReference type="ARBA" id="ARBA00022475"/>
    </source>
</evidence>
<dbReference type="CTD" id="4241"/>
<feature type="binding site" evidence="19">
    <location>
        <position position="507"/>
    </location>
    <ligand>
        <name>hydrogencarbonate</name>
        <dbReference type="ChEBI" id="CHEBI:17544"/>
        <label>1</label>
    </ligand>
</feature>
<evidence type="ECO:0000313" key="25">
    <source>
        <dbReference type="Proteomes" id="UP000005226"/>
    </source>
</evidence>
<feature type="binding site" evidence="20">
    <location>
        <position position="577"/>
    </location>
    <ligand>
        <name>Fe(3+)</name>
        <dbReference type="ChEBI" id="CHEBI:29034"/>
        <label>2</label>
    </ligand>
</feature>
<reference evidence="24 25" key="1">
    <citation type="journal article" date="2011" name="Genome Biol. Evol.">
        <title>Integration of the genetic map and genome assembly of fugu facilitates insights into distinct features of genome evolution in teleosts and mammals.</title>
        <authorList>
            <person name="Kai W."/>
            <person name="Kikuchi K."/>
            <person name="Tohari S."/>
            <person name="Chew A.K."/>
            <person name="Tay A."/>
            <person name="Fujiwara A."/>
            <person name="Hosoya S."/>
            <person name="Suetake H."/>
            <person name="Naruse K."/>
            <person name="Brenner S."/>
            <person name="Suzuki Y."/>
            <person name="Venkatesh B."/>
        </authorList>
    </citation>
    <scope>NUCLEOTIDE SEQUENCE [LARGE SCALE GENOMIC DNA]</scope>
</reference>
<keyword evidence="8" id="KW-0732">Signal</keyword>
<feature type="disulfide bond" evidence="21">
    <location>
        <begin position="498"/>
        <end position="583"/>
    </location>
</feature>
<keyword evidence="4" id="KW-1003">Cell membrane</keyword>
<feature type="domain" description="Transferrin-like" evidence="23">
    <location>
        <begin position="53"/>
        <end position="382"/>
    </location>
</feature>
<evidence type="ECO:0000256" key="10">
    <source>
        <dbReference type="ARBA" id="ARBA00022833"/>
    </source>
</evidence>
<dbReference type="PANTHER" id="PTHR11485:SF21">
    <property type="entry name" value="MELANOTRANSFERRIN"/>
    <property type="match status" value="1"/>
</dbReference>
<dbReference type="SUPFAM" id="SSF53850">
    <property type="entry name" value="Periplasmic binding protein-like II"/>
    <property type="match status" value="2"/>
</dbReference>
<dbReference type="InterPro" id="IPR016357">
    <property type="entry name" value="Transferrin"/>
</dbReference>
<feature type="disulfide bond" evidence="21">
    <location>
        <begin position="401"/>
        <end position="419"/>
    </location>
</feature>
<keyword evidence="10" id="KW-0862">Zinc</keyword>
<comment type="subcellular location">
    <subcellularLocation>
        <location evidence="1">Cell membrane</location>
        <topology evidence="1">Lipid-anchor</topology>
        <topology evidence="1">GPI-anchor</topology>
    </subcellularLocation>
    <subcellularLocation>
        <location evidence="18">Secreted</location>
    </subcellularLocation>
</comment>
<dbReference type="GeneID" id="101062716"/>
<keyword evidence="7 18" id="KW-0479">Metal-binding</keyword>
<feature type="binding site" evidence="20">
    <location>
        <position position="473"/>
    </location>
    <ligand>
        <name>Fe(3+)</name>
        <dbReference type="ChEBI" id="CHEBI:29034"/>
        <label>1</label>
    </ligand>
</feature>
<dbReference type="AlphaFoldDB" id="H2VCP6"/>
<evidence type="ECO:0000256" key="7">
    <source>
        <dbReference type="ARBA" id="ARBA00022723"/>
    </source>
</evidence>
<protein>
    <recommendedName>
        <fullName evidence="18">Serotransferrin</fullName>
    </recommendedName>
</protein>
<evidence type="ECO:0000259" key="23">
    <source>
        <dbReference type="PROSITE" id="PS51408"/>
    </source>
</evidence>